<comment type="caution">
    <text evidence="3">The sequence shown here is derived from an EMBL/GenBank/DDBJ whole genome shotgun (WGS) entry which is preliminary data.</text>
</comment>
<name>A0A645C0W3_9ZZZZ</name>
<dbReference type="InterPro" id="IPR025711">
    <property type="entry name" value="PepSY"/>
</dbReference>
<accession>A0A645C0W3</accession>
<gene>
    <name evidence="3" type="ORF">SDC9_118215</name>
</gene>
<evidence type="ECO:0000256" key="1">
    <source>
        <dbReference type="SAM" id="MobiDB-lite"/>
    </source>
</evidence>
<dbReference type="AlphaFoldDB" id="A0A645C0W3"/>
<sequence length="129" mass="13492">MNSSHSSSSLLNRAARVAVPMVFALAAGGAAMYATAQDAAVAPAHTAPAASAAITSTTSATTSATTSPASALNIRQIYDRMEAAGYSDIRQIEWDDGRYEVKARNPQGKRVKLYVNGDTGTVERTKTGR</sequence>
<feature type="region of interest" description="Disordered" evidence="1">
    <location>
        <begin position="45"/>
        <end position="66"/>
    </location>
</feature>
<dbReference type="EMBL" id="VSSQ01023986">
    <property type="protein sequence ID" value="MPM71252.1"/>
    <property type="molecule type" value="Genomic_DNA"/>
</dbReference>
<evidence type="ECO:0000259" key="2">
    <source>
        <dbReference type="Pfam" id="PF13670"/>
    </source>
</evidence>
<organism evidence="3">
    <name type="scientific">bioreactor metagenome</name>
    <dbReference type="NCBI Taxonomy" id="1076179"/>
    <lineage>
        <taxon>unclassified sequences</taxon>
        <taxon>metagenomes</taxon>
        <taxon>ecological metagenomes</taxon>
    </lineage>
</organism>
<dbReference type="Pfam" id="PF13670">
    <property type="entry name" value="PepSY_2"/>
    <property type="match status" value="1"/>
</dbReference>
<protein>
    <recommendedName>
        <fullName evidence="2">PepSY domain-containing protein</fullName>
    </recommendedName>
</protein>
<reference evidence="3" key="1">
    <citation type="submission" date="2019-08" db="EMBL/GenBank/DDBJ databases">
        <authorList>
            <person name="Kucharzyk K."/>
            <person name="Murdoch R.W."/>
            <person name="Higgins S."/>
            <person name="Loffler F."/>
        </authorList>
    </citation>
    <scope>NUCLEOTIDE SEQUENCE</scope>
</reference>
<evidence type="ECO:0000313" key="3">
    <source>
        <dbReference type="EMBL" id="MPM71252.1"/>
    </source>
</evidence>
<proteinExistence type="predicted"/>
<feature type="domain" description="PepSY" evidence="2">
    <location>
        <begin position="49"/>
        <end position="124"/>
    </location>
</feature>